<protein>
    <submittedName>
        <fullName evidence="2">Uncharacterized protein</fullName>
    </submittedName>
</protein>
<evidence type="ECO:0000313" key="2">
    <source>
        <dbReference type="EMBL" id="ALH23268.1"/>
    </source>
</evidence>
<dbReference type="EMBL" id="KT820662">
    <property type="protein sequence ID" value="ALH23268.1"/>
    <property type="molecule type" value="Genomic_DNA"/>
</dbReference>
<feature type="compositionally biased region" description="Basic and acidic residues" evidence="1">
    <location>
        <begin position="79"/>
        <end position="89"/>
    </location>
</feature>
<sequence length="133" mass="15119">MMLVQGTPIEYQITQSHETAILVNTIKGYLAYCQDQIHEQDIGYLSGGQDWAQVSYSEKFNSLAQTWKQMTQTFRKFYDEDAAKNEPHPGEPGQKGHGAHSRLTPYETKGVLEALNTCTIEWTIEEDSDDDDN</sequence>
<dbReference type="Proteomes" id="UP000203826">
    <property type="component" value="Segment"/>
</dbReference>
<feature type="region of interest" description="Disordered" evidence="1">
    <location>
        <begin position="79"/>
        <end position="103"/>
    </location>
</feature>
<keyword evidence="3" id="KW-1185">Reference proteome</keyword>
<proteinExistence type="predicted"/>
<reference evidence="2 3" key="1">
    <citation type="journal article" date="2015" name="Genome Announc.">
        <title>The 474-Kilobase-Pair Complete Genome Sequence of CeV-01B, a Virus Infecting Haptolina (Chrysochromulina) ericina (Prymnesiophyceae).</title>
        <authorList>
            <person name="Gallot-Lavallee L."/>
            <person name="Pagarete A."/>
            <person name="Legendre M."/>
            <person name="Santini S."/>
            <person name="Sandaa R.A."/>
            <person name="Himmelbauer H."/>
            <person name="Ogata H."/>
            <person name="Bratbak G."/>
            <person name="Claverie J.M."/>
        </authorList>
    </citation>
    <scope>NUCLEOTIDE SEQUENCE [LARGE SCALE GENOMIC DNA]</scope>
    <source>
        <strain evidence="2">CeV-01B</strain>
    </source>
</reference>
<gene>
    <name evidence="2" type="ORF">ceV_362</name>
</gene>
<evidence type="ECO:0000256" key="1">
    <source>
        <dbReference type="SAM" id="MobiDB-lite"/>
    </source>
</evidence>
<dbReference type="KEGG" id="vg:26049229"/>
<name>A0A0N9QAR9_9VIRU</name>
<organism evidence="2 3">
    <name type="scientific">Chrysochromulina ericina virus CeV-01B</name>
    <dbReference type="NCBI Taxonomy" id="3070830"/>
    <lineage>
        <taxon>Viruses</taxon>
        <taxon>Varidnaviria</taxon>
        <taxon>Bamfordvirae</taxon>
        <taxon>Nucleocytoviricota</taxon>
        <taxon>Megaviricetes</taxon>
        <taxon>Imitervirales</taxon>
        <taxon>Mesomimiviridae</taxon>
        <taxon>Tethysvirus</taxon>
        <taxon>Tethysvirus raunefjordenense</taxon>
    </lineage>
</organism>
<accession>A0A0N9QAR9</accession>
<evidence type="ECO:0000313" key="3">
    <source>
        <dbReference type="Proteomes" id="UP000203826"/>
    </source>
</evidence>